<comment type="caution">
    <text evidence="2">The sequence shown here is derived from an EMBL/GenBank/DDBJ whole genome shotgun (WGS) entry which is preliminary data.</text>
</comment>
<feature type="compositionally biased region" description="Basic and acidic residues" evidence="1">
    <location>
        <begin position="24"/>
        <end position="41"/>
    </location>
</feature>
<evidence type="ECO:0000313" key="3">
    <source>
        <dbReference type="Proteomes" id="UP000276770"/>
    </source>
</evidence>
<gene>
    <name evidence="2" type="ORF">D9X91_00295</name>
</gene>
<organism evidence="2 3">
    <name type="scientific">Falsibacillus albus</name>
    <dbReference type="NCBI Taxonomy" id="2478915"/>
    <lineage>
        <taxon>Bacteria</taxon>
        <taxon>Bacillati</taxon>
        <taxon>Bacillota</taxon>
        <taxon>Bacilli</taxon>
        <taxon>Bacillales</taxon>
        <taxon>Bacillaceae</taxon>
        <taxon>Falsibacillus</taxon>
    </lineage>
</organism>
<evidence type="ECO:0000256" key="1">
    <source>
        <dbReference type="SAM" id="MobiDB-lite"/>
    </source>
</evidence>
<keyword evidence="3" id="KW-1185">Reference proteome</keyword>
<dbReference type="AlphaFoldDB" id="A0A3L7K6U9"/>
<accession>A0A3L7K6U9</accession>
<dbReference type="RefSeq" id="WP_121678563.1">
    <property type="nucleotide sequence ID" value="NZ_RCVZ01000001.1"/>
</dbReference>
<sequence length="56" mass="6634">MKKRSERSNPEQKTRNGVNNQDVELGKDYDPVKESKKRYEQHAQPIKSKQHIENPD</sequence>
<feature type="compositionally biased region" description="Basic and acidic residues" evidence="1">
    <location>
        <begin position="1"/>
        <end position="14"/>
    </location>
</feature>
<name>A0A3L7K6U9_9BACI</name>
<dbReference type="EMBL" id="RCVZ01000001">
    <property type="protein sequence ID" value="RLQ97871.1"/>
    <property type="molecule type" value="Genomic_DNA"/>
</dbReference>
<evidence type="ECO:0000313" key="2">
    <source>
        <dbReference type="EMBL" id="RLQ97871.1"/>
    </source>
</evidence>
<feature type="region of interest" description="Disordered" evidence="1">
    <location>
        <begin position="1"/>
        <end position="56"/>
    </location>
</feature>
<dbReference type="Proteomes" id="UP000276770">
    <property type="component" value="Unassembled WGS sequence"/>
</dbReference>
<protein>
    <submittedName>
        <fullName evidence="2">Glycogen biosynthesis protein GlgD</fullName>
    </submittedName>
</protein>
<dbReference type="OrthoDB" id="2972245at2"/>
<proteinExistence type="predicted"/>
<reference evidence="2 3" key="1">
    <citation type="submission" date="2018-10" db="EMBL/GenBank/DDBJ databases">
        <title>Falsibacillus sp. genome draft.</title>
        <authorList>
            <person name="Shi S."/>
        </authorList>
    </citation>
    <scope>NUCLEOTIDE SEQUENCE [LARGE SCALE GENOMIC DNA]</scope>
    <source>
        <strain evidence="2 3">GY 10110</strain>
    </source>
</reference>